<protein>
    <submittedName>
        <fullName evidence="2">Uncharacterized protein</fullName>
    </submittedName>
</protein>
<gene>
    <name evidence="2" type="ORF">SGLAU_12310</name>
</gene>
<evidence type="ECO:0000256" key="1">
    <source>
        <dbReference type="SAM" id="MobiDB-lite"/>
    </source>
</evidence>
<dbReference type="EMBL" id="CP009438">
    <property type="protein sequence ID" value="AIR98458.1"/>
    <property type="molecule type" value="Genomic_DNA"/>
</dbReference>
<name>A0A089X5N1_STRGA</name>
<feature type="compositionally biased region" description="Basic and acidic residues" evidence="1">
    <location>
        <begin position="1"/>
        <end position="12"/>
    </location>
</feature>
<dbReference type="Proteomes" id="UP000029482">
    <property type="component" value="Chromosome"/>
</dbReference>
<dbReference type="KEGG" id="sgu:SGLAU_12310"/>
<accession>A0A089X5N1</accession>
<dbReference type="STRING" id="1907.SGLAU_12310"/>
<dbReference type="AlphaFoldDB" id="A0A089X5N1"/>
<evidence type="ECO:0000313" key="3">
    <source>
        <dbReference type="Proteomes" id="UP000029482"/>
    </source>
</evidence>
<organism evidence="2 3">
    <name type="scientific">Streptomyces glaucescens</name>
    <dbReference type="NCBI Taxonomy" id="1907"/>
    <lineage>
        <taxon>Bacteria</taxon>
        <taxon>Bacillati</taxon>
        <taxon>Actinomycetota</taxon>
        <taxon>Actinomycetes</taxon>
        <taxon>Kitasatosporales</taxon>
        <taxon>Streptomycetaceae</taxon>
        <taxon>Streptomyces</taxon>
    </lineage>
</organism>
<dbReference type="HOGENOM" id="CLU_3123179_0_0_11"/>
<feature type="region of interest" description="Disordered" evidence="1">
    <location>
        <begin position="1"/>
        <end position="50"/>
    </location>
</feature>
<proteinExistence type="predicted"/>
<keyword evidence="3" id="KW-1185">Reference proteome</keyword>
<reference evidence="3" key="1">
    <citation type="journal article" date="2015" name="J. Biotechnol.">
        <title>Complete genome sequence of the actinobacterium Streptomyces glaucescens GLA.O (DSM 40922) consisting of a linear chromosome and one linear plasmid.</title>
        <authorList>
            <person name="Ortseifen V."/>
            <person name="Winkler A."/>
            <person name="Albersmeier A."/>
            <person name="Wendler S."/>
            <person name="Puhler A."/>
            <person name="Kalinowski J."/>
            <person name="Ruckert C."/>
        </authorList>
    </citation>
    <scope>NUCLEOTIDE SEQUENCE [LARGE SCALE GENOMIC DNA]</scope>
    <source>
        <strain evidence="3">DSM 40922 / GLA O</strain>
    </source>
</reference>
<evidence type="ECO:0000313" key="2">
    <source>
        <dbReference type="EMBL" id="AIR98458.1"/>
    </source>
</evidence>
<sequence>MRNSLGERKPTPDDGGEALGNGGDQPGSRLVPQPDAVRAGVPSLAAGSRK</sequence>